<dbReference type="GO" id="GO:0000407">
    <property type="term" value="C:phagophore assembly site"/>
    <property type="evidence" value="ECO:0007669"/>
    <property type="project" value="UniProtKB-SubCell"/>
</dbReference>
<evidence type="ECO:0000313" key="9">
    <source>
        <dbReference type="EMBL" id="RHZ64621.1"/>
    </source>
</evidence>
<sequence>MTSEVPLHVVIRIPYKRPAGFVDPPSVIWTEEMEQKLWEILTSNKRSNIDWNAASRLLNVPVPYLLRYAAFLYETQLRGVQMQLRLGEAMSSSGTLSSRNRAPSLNTGYQRPTSALSNNSREHYMTSRGVSVGSQEMIRNGSNTSLSDGRKPTNGSTSSSITASVTNEIGISSQSKTSLLSFENKPSVTPSPTQIGSSTLPRKTMSASSSVSTITTIDLIPKQTTQFNQFTQVTQATQAIQSKSENLTSLESSSNSFMTPAASLSLSPGIHLSDENQETSKNSIIHSVYLENNYSDLIRDDESDNVNDNSLSVRLAELTKQSVAAFLPSVSIPDDDVKSNLREVTEILDPIKTKVPIIDNLRNIIKSDSSSSNLGLQPTNKQIPAADSQQSLSANDSANSSSSLSDIDSLTQSELENAYLEDTNFNNSKIKSSHYPGPITNSNIL</sequence>
<comment type="caution">
    <text evidence="9">The sequence shown here is derived from an EMBL/GenBank/DDBJ whole genome shotgun (WGS) entry which is preliminary data.</text>
</comment>
<protein>
    <recommendedName>
        <fullName evidence="3">Autophagy-related protein 29</fullName>
    </recommendedName>
</protein>
<evidence type="ECO:0000256" key="6">
    <source>
        <dbReference type="ARBA" id="ARBA00023006"/>
    </source>
</evidence>
<dbReference type="InterPro" id="IPR040666">
    <property type="entry name" value="Atg29_N"/>
</dbReference>
<feature type="domain" description="Atg29 N-terminal" evidence="8">
    <location>
        <begin position="8"/>
        <end position="60"/>
    </location>
</feature>
<dbReference type="PANTHER" id="PTHR40012">
    <property type="entry name" value="AUTOPHAGY-RELATED PROTEIN 29"/>
    <property type="match status" value="1"/>
</dbReference>
<keyword evidence="10" id="KW-1185">Reference proteome</keyword>
<dbReference type="InterPro" id="IPR039362">
    <property type="entry name" value="ATG29_sf"/>
</dbReference>
<dbReference type="Pfam" id="PF18388">
    <property type="entry name" value="ATG29_N"/>
    <property type="match status" value="1"/>
</dbReference>
<keyword evidence="5" id="KW-0653">Protein transport</keyword>
<comment type="similarity">
    <text evidence="2">Belongs to the ATG29 family.</text>
</comment>
<name>A0A397HN81_9GLOM</name>
<keyword evidence="4" id="KW-0813">Transport</keyword>
<comment type="subcellular location">
    <subcellularLocation>
        <location evidence="1">Preautophagosomal structure</location>
    </subcellularLocation>
</comment>
<evidence type="ECO:0000256" key="3">
    <source>
        <dbReference type="ARBA" id="ARBA00013784"/>
    </source>
</evidence>
<feature type="compositionally biased region" description="Polar residues" evidence="7">
    <location>
        <begin position="91"/>
        <end position="119"/>
    </location>
</feature>
<gene>
    <name evidence="9" type="ORF">Glove_321g33</name>
</gene>
<dbReference type="GO" id="GO:0000045">
    <property type="term" value="P:autophagosome assembly"/>
    <property type="evidence" value="ECO:0007669"/>
    <property type="project" value="InterPro"/>
</dbReference>
<dbReference type="InterPro" id="IPR039113">
    <property type="entry name" value="ATG29"/>
</dbReference>
<evidence type="ECO:0000256" key="5">
    <source>
        <dbReference type="ARBA" id="ARBA00022927"/>
    </source>
</evidence>
<dbReference type="Gene3D" id="1.10.10.2570">
    <property type="match status" value="1"/>
</dbReference>
<dbReference type="Proteomes" id="UP000266861">
    <property type="component" value="Unassembled WGS sequence"/>
</dbReference>
<evidence type="ECO:0000313" key="10">
    <source>
        <dbReference type="Proteomes" id="UP000266861"/>
    </source>
</evidence>
<reference evidence="9 10" key="1">
    <citation type="submission" date="2018-08" db="EMBL/GenBank/DDBJ databases">
        <title>Genome and evolution of the arbuscular mycorrhizal fungus Diversispora epigaea (formerly Glomus versiforme) and its bacterial endosymbionts.</title>
        <authorList>
            <person name="Sun X."/>
            <person name="Fei Z."/>
            <person name="Harrison M."/>
        </authorList>
    </citation>
    <scope>NUCLEOTIDE SEQUENCE [LARGE SCALE GENOMIC DNA]</scope>
    <source>
        <strain evidence="9 10">IT104</strain>
    </source>
</reference>
<evidence type="ECO:0000256" key="1">
    <source>
        <dbReference type="ARBA" id="ARBA00004329"/>
    </source>
</evidence>
<feature type="compositionally biased region" description="Polar residues" evidence="7">
    <location>
        <begin position="140"/>
        <end position="162"/>
    </location>
</feature>
<dbReference type="EMBL" id="PQFF01000293">
    <property type="protein sequence ID" value="RHZ64621.1"/>
    <property type="molecule type" value="Genomic_DNA"/>
</dbReference>
<proteinExistence type="inferred from homology"/>
<evidence type="ECO:0000256" key="4">
    <source>
        <dbReference type="ARBA" id="ARBA00022448"/>
    </source>
</evidence>
<keyword evidence="6" id="KW-0072">Autophagy</keyword>
<evidence type="ECO:0000259" key="8">
    <source>
        <dbReference type="Pfam" id="PF18388"/>
    </source>
</evidence>
<organism evidence="9 10">
    <name type="scientific">Diversispora epigaea</name>
    <dbReference type="NCBI Taxonomy" id="1348612"/>
    <lineage>
        <taxon>Eukaryota</taxon>
        <taxon>Fungi</taxon>
        <taxon>Fungi incertae sedis</taxon>
        <taxon>Mucoromycota</taxon>
        <taxon>Glomeromycotina</taxon>
        <taxon>Glomeromycetes</taxon>
        <taxon>Diversisporales</taxon>
        <taxon>Diversisporaceae</taxon>
        <taxon>Diversispora</taxon>
    </lineage>
</organism>
<feature type="region of interest" description="Disordered" evidence="7">
    <location>
        <begin position="91"/>
        <end position="162"/>
    </location>
</feature>
<evidence type="ECO:0000256" key="2">
    <source>
        <dbReference type="ARBA" id="ARBA00010082"/>
    </source>
</evidence>
<dbReference type="GO" id="GO:0015031">
    <property type="term" value="P:protein transport"/>
    <property type="evidence" value="ECO:0007669"/>
    <property type="project" value="UniProtKB-KW"/>
</dbReference>
<feature type="compositionally biased region" description="Polar residues" evidence="7">
    <location>
        <begin position="369"/>
        <end position="382"/>
    </location>
</feature>
<evidence type="ECO:0000256" key="7">
    <source>
        <dbReference type="SAM" id="MobiDB-lite"/>
    </source>
</evidence>
<feature type="region of interest" description="Disordered" evidence="7">
    <location>
        <begin position="182"/>
        <end position="208"/>
    </location>
</feature>
<accession>A0A397HN81</accession>
<feature type="compositionally biased region" description="Polar residues" evidence="7">
    <location>
        <begin position="182"/>
        <end position="201"/>
    </location>
</feature>
<dbReference type="PANTHER" id="PTHR40012:SF1">
    <property type="entry name" value="AUTOPHAGY-RELATED PROTEIN 29"/>
    <property type="match status" value="1"/>
</dbReference>
<dbReference type="OrthoDB" id="21072at2759"/>
<feature type="region of interest" description="Disordered" evidence="7">
    <location>
        <begin position="369"/>
        <end position="407"/>
    </location>
</feature>
<dbReference type="STRING" id="1348612.A0A397HN81"/>
<feature type="compositionally biased region" description="Low complexity" evidence="7">
    <location>
        <begin position="385"/>
        <end position="407"/>
    </location>
</feature>
<dbReference type="AlphaFoldDB" id="A0A397HN81"/>